<dbReference type="STRING" id="128944.AWM75_06205"/>
<dbReference type="OrthoDB" id="3171075at2"/>
<dbReference type="RefSeq" id="WP_067979660.1">
    <property type="nucleotide sequence ID" value="NZ_CP014163.1"/>
</dbReference>
<gene>
    <name evidence="1" type="ORF">AWM75_06205</name>
</gene>
<dbReference type="GO" id="GO:0009295">
    <property type="term" value="C:nucleoid"/>
    <property type="evidence" value="ECO:0007669"/>
    <property type="project" value="InterPro"/>
</dbReference>
<dbReference type="KEGG" id="auh:AWM75_06205"/>
<evidence type="ECO:0000313" key="1">
    <source>
        <dbReference type="EMBL" id="AMB99597.1"/>
    </source>
</evidence>
<reference evidence="1 2" key="1">
    <citation type="journal article" date="2016" name="Genome Announc.">
        <title>Complete Genome Sequences of Aerococcus christensenii CCUG 28831T, Aerococcus sanguinicola CCUG 43001T, Aerococcus urinae CCUG 36881T, Aerococcus urinaeequi CCUG 28094T, Aerococcus urinaehominis CCUG 42038 BT, and Aerococcus viridans CCUG 4311T.</title>
        <authorList>
            <person name="Carkaci D."/>
            <person name="Dargis R."/>
            <person name="Nielsen X.C."/>
            <person name="Skovgaard O."/>
            <person name="Fuursted K."/>
            <person name="Christensen J.J."/>
        </authorList>
    </citation>
    <scope>NUCLEOTIDE SEQUENCE [LARGE SCALE GENOMIC DNA]</scope>
    <source>
        <strain evidence="1 2">CCUG42038B</strain>
    </source>
</reference>
<dbReference type="InterPro" id="IPR007358">
    <property type="entry name" value="Nucleoid_associated_NdpA"/>
</dbReference>
<keyword evidence="2" id="KW-1185">Reference proteome</keyword>
<reference evidence="2" key="2">
    <citation type="submission" date="2016-01" db="EMBL/GenBank/DDBJ databases">
        <title>Six Aerococcus type strain genome sequencing and assembly using PacBio and Illumina Hiseq.</title>
        <authorList>
            <person name="Carkaci D."/>
            <person name="Dargis R."/>
            <person name="Nielsen X.C."/>
            <person name="Skovgaard O."/>
            <person name="Fuursted K."/>
            <person name="Christensen J.J."/>
        </authorList>
    </citation>
    <scope>NUCLEOTIDE SEQUENCE [LARGE SCALE GENOMIC DNA]</scope>
    <source>
        <strain evidence="2">CCUG42038B</strain>
    </source>
</reference>
<accession>A0A0X8FLT8</accession>
<organism evidence="1 2">
    <name type="scientific">Aerococcus urinaehominis</name>
    <dbReference type="NCBI Taxonomy" id="128944"/>
    <lineage>
        <taxon>Bacteria</taxon>
        <taxon>Bacillati</taxon>
        <taxon>Bacillota</taxon>
        <taxon>Bacilli</taxon>
        <taxon>Lactobacillales</taxon>
        <taxon>Aerococcaceae</taxon>
        <taxon>Aerococcus</taxon>
    </lineage>
</organism>
<dbReference type="AlphaFoldDB" id="A0A0X8FLT8"/>
<protein>
    <submittedName>
        <fullName evidence="1">Uncharacterized protein</fullName>
    </submittedName>
</protein>
<evidence type="ECO:0000313" key="2">
    <source>
        <dbReference type="Proteomes" id="UP000062260"/>
    </source>
</evidence>
<dbReference type="Proteomes" id="UP000062260">
    <property type="component" value="Chromosome"/>
</dbReference>
<dbReference type="Pfam" id="PF04245">
    <property type="entry name" value="NA37"/>
    <property type="match status" value="1"/>
</dbReference>
<sequence length="333" mass="37336">MDIKQAILHIYDPDSQASVLSQHSLALDKPVTKEYIEAMVDKVIATSKQKSGQLGPSARQAQLDQVQADNFISQSQELSQDLMDIFKANPDIPPADLLWLRLAIDGYEFVGCIKLNHSSSMTHHIDYQDEALATSLLNHQAILPSKTQAIDEGFLYCQSTGEYFLVEKKHLLVSQGERGYYLSQTFMAIQEPPASMQEDLQVLKRAITKTADQYADPAYQDLAQAKQVLMSHLEDTEEVVQADFARALYPDNPGKQATYLDQATTLGLGEATAIKEEYLTARMHKQKLRLSNGIELSIPLDIYQDPQFVEFKNNPDGTVQVVLKNIESIKNLF</sequence>
<dbReference type="EMBL" id="CP014163">
    <property type="protein sequence ID" value="AMB99597.1"/>
    <property type="molecule type" value="Genomic_DNA"/>
</dbReference>
<proteinExistence type="predicted"/>
<name>A0A0X8FLT8_9LACT</name>